<comment type="caution">
    <text evidence="2">The sequence shown here is derived from an EMBL/GenBank/DDBJ whole genome shotgun (WGS) entry which is preliminary data.</text>
</comment>
<evidence type="ECO:0000313" key="2">
    <source>
        <dbReference type="EMBL" id="RED47682.1"/>
    </source>
</evidence>
<dbReference type="EMBL" id="QRDW01000009">
    <property type="protein sequence ID" value="RED47682.1"/>
    <property type="molecule type" value="Genomic_DNA"/>
</dbReference>
<dbReference type="Proteomes" id="UP000256845">
    <property type="component" value="Unassembled WGS sequence"/>
</dbReference>
<name>A0A3D9HDY7_9PROT</name>
<dbReference type="AlphaFoldDB" id="A0A3D9HDY7"/>
<protein>
    <submittedName>
        <fullName evidence="2">Uncharacterized protein</fullName>
    </submittedName>
</protein>
<accession>A0A3D9HDY7</accession>
<organism evidence="2 3">
    <name type="scientific">Aestuariispira insulae</name>
    <dbReference type="NCBI Taxonomy" id="1461337"/>
    <lineage>
        <taxon>Bacteria</taxon>
        <taxon>Pseudomonadati</taxon>
        <taxon>Pseudomonadota</taxon>
        <taxon>Alphaproteobacteria</taxon>
        <taxon>Rhodospirillales</taxon>
        <taxon>Kiloniellaceae</taxon>
        <taxon>Aestuariispira</taxon>
    </lineage>
</organism>
<gene>
    <name evidence="2" type="ORF">DFP90_10946</name>
</gene>
<keyword evidence="1" id="KW-0472">Membrane</keyword>
<evidence type="ECO:0000313" key="3">
    <source>
        <dbReference type="Proteomes" id="UP000256845"/>
    </source>
</evidence>
<sequence>MVGSVRNISIGMAGGILLGLSMIFMEAAFGLLL</sequence>
<keyword evidence="3" id="KW-1185">Reference proteome</keyword>
<reference evidence="2 3" key="1">
    <citation type="submission" date="2018-07" db="EMBL/GenBank/DDBJ databases">
        <title>Genomic Encyclopedia of Type Strains, Phase III (KMG-III): the genomes of soil and plant-associated and newly described type strains.</title>
        <authorList>
            <person name="Whitman W."/>
        </authorList>
    </citation>
    <scope>NUCLEOTIDE SEQUENCE [LARGE SCALE GENOMIC DNA]</scope>
    <source>
        <strain evidence="2 3">CECT 8488</strain>
    </source>
</reference>
<evidence type="ECO:0000256" key="1">
    <source>
        <dbReference type="SAM" id="Phobius"/>
    </source>
</evidence>
<proteinExistence type="predicted"/>
<keyword evidence="1" id="KW-1133">Transmembrane helix</keyword>
<feature type="transmembrane region" description="Helical" evidence="1">
    <location>
        <begin position="12"/>
        <end position="32"/>
    </location>
</feature>
<keyword evidence="1" id="KW-0812">Transmembrane</keyword>